<feature type="domain" description="Tyrosinase copper-binding" evidence="5">
    <location>
        <begin position="202"/>
        <end position="213"/>
    </location>
</feature>
<evidence type="ECO:0000313" key="6">
    <source>
        <dbReference type="EMBL" id="HEA22425.1"/>
    </source>
</evidence>
<keyword evidence="2" id="KW-0479">Metal-binding</keyword>
<dbReference type="GO" id="GO:0046872">
    <property type="term" value="F:metal ion binding"/>
    <property type="evidence" value="ECO:0007669"/>
    <property type="project" value="UniProtKB-KW"/>
</dbReference>
<dbReference type="PANTHER" id="PTHR11474">
    <property type="entry name" value="TYROSINASE FAMILY MEMBER"/>
    <property type="match status" value="1"/>
</dbReference>
<dbReference type="NCBIfam" id="TIGR04183">
    <property type="entry name" value="Por_Secre_tail"/>
    <property type="match status" value="1"/>
</dbReference>
<gene>
    <name evidence="6" type="ORF">ENH87_16110</name>
</gene>
<comment type="similarity">
    <text evidence="1">Belongs to the tyrosinase family.</text>
</comment>
<keyword evidence="3" id="KW-0732">Signal</keyword>
<dbReference type="SUPFAM" id="SSF48056">
    <property type="entry name" value="Di-copper centre-containing domain"/>
    <property type="match status" value="1"/>
</dbReference>
<dbReference type="InterPro" id="IPR050316">
    <property type="entry name" value="Tyrosinase/Hemocyanin"/>
</dbReference>
<dbReference type="InterPro" id="IPR026444">
    <property type="entry name" value="Secre_tail"/>
</dbReference>
<dbReference type="Proteomes" id="UP000886191">
    <property type="component" value="Unassembled WGS sequence"/>
</dbReference>
<dbReference type="PANTHER" id="PTHR11474:SF126">
    <property type="entry name" value="TYROSINASE-LIKE PROTEIN TYR-1-RELATED"/>
    <property type="match status" value="1"/>
</dbReference>
<protein>
    <submittedName>
        <fullName evidence="6">T9SS type A sorting domain-containing protein</fullName>
    </submittedName>
</protein>
<accession>A0A831VP34</accession>
<evidence type="ECO:0000256" key="1">
    <source>
        <dbReference type="ARBA" id="ARBA00009928"/>
    </source>
</evidence>
<evidence type="ECO:0000256" key="2">
    <source>
        <dbReference type="ARBA" id="ARBA00022723"/>
    </source>
</evidence>
<evidence type="ECO:0000259" key="5">
    <source>
        <dbReference type="PROSITE" id="PS00498"/>
    </source>
</evidence>
<evidence type="ECO:0000256" key="4">
    <source>
        <dbReference type="ARBA" id="ARBA00023008"/>
    </source>
</evidence>
<organism evidence="6">
    <name type="scientific">Pricia antarctica</name>
    <dbReference type="NCBI Taxonomy" id="641691"/>
    <lineage>
        <taxon>Bacteria</taxon>
        <taxon>Pseudomonadati</taxon>
        <taxon>Bacteroidota</taxon>
        <taxon>Flavobacteriia</taxon>
        <taxon>Flavobacteriales</taxon>
        <taxon>Flavobacteriaceae</taxon>
        <taxon>Pricia</taxon>
    </lineage>
</organism>
<dbReference type="GO" id="GO:0016491">
    <property type="term" value="F:oxidoreductase activity"/>
    <property type="evidence" value="ECO:0007669"/>
    <property type="project" value="InterPro"/>
</dbReference>
<dbReference type="NCBIfam" id="NF045639">
    <property type="entry name" value="GCX_COOH"/>
    <property type="match status" value="1"/>
</dbReference>
<keyword evidence="4" id="KW-0186">Copper</keyword>
<dbReference type="EMBL" id="DRGL01000059">
    <property type="protein sequence ID" value="HEA22425.1"/>
    <property type="molecule type" value="Genomic_DNA"/>
</dbReference>
<dbReference type="Gene3D" id="1.10.1280.10">
    <property type="entry name" value="Di-copper center containing domain from catechol oxidase"/>
    <property type="match status" value="2"/>
</dbReference>
<dbReference type="AlphaFoldDB" id="A0A831VP34"/>
<evidence type="ECO:0000256" key="3">
    <source>
        <dbReference type="ARBA" id="ARBA00022729"/>
    </source>
</evidence>
<dbReference type="Pfam" id="PF18962">
    <property type="entry name" value="Por_Secre_tail"/>
    <property type="match status" value="1"/>
</dbReference>
<dbReference type="InterPro" id="IPR008922">
    <property type="entry name" value="Di-copper_centre_dom_sf"/>
</dbReference>
<dbReference type="PROSITE" id="PS00498">
    <property type="entry name" value="TYROSINASE_2"/>
    <property type="match status" value="1"/>
</dbReference>
<dbReference type="InterPro" id="IPR055015">
    <property type="entry name" value="GCX_COOH"/>
</dbReference>
<dbReference type="Pfam" id="PF00264">
    <property type="entry name" value="Tyrosinase"/>
    <property type="match status" value="2"/>
</dbReference>
<comment type="caution">
    <text evidence="6">The sequence shown here is derived from an EMBL/GenBank/DDBJ whole genome shotgun (WGS) entry which is preliminary data.</text>
</comment>
<dbReference type="InterPro" id="IPR002227">
    <property type="entry name" value="Tyrosinase_Cu-bd"/>
</dbReference>
<proteinExistence type="inferred from homology"/>
<sequence>MVGNKFLIIGTFLYCCSFTSFSQSIRKGFDEMTDQEISGLVSAFYDLRNGPDIFNDMATYHANFFNFDNTADPTRQDLHFNLPEEAEREIFLAWHRMMIFEMEQAVQEINPKLSLGFWDNSIYQSSGDELWAQNFLGSFDTNWTLNRNFGQGGPLPTPNQISDLMNMNDFFDFSNELERRPVHRGAHVWTGGAMPTPLSPRDPAFFFHHVFVDKVWHDWEEIHQSSSFIATSLLRYDGTYIFDGEVLPAVDPNDIKDSRVLGVFYGENGLAQLDNYIVSNTYNPEEIFYYQYTIEAGNNFIVPPGAVASIESVNEVNLVPGFEAAAGSSFRASIDTQILPIFAPSFQFSQRQTKPYPYSDKLFEAIVWEEGGDLLNDEPIIISASPNPFRDTITIKLSEKKDCVVEVFNQMGMPVKQENFQNTDTLVIKDLYGLTSGLYVIRVSDANGNLLVVKRVVKL</sequence>
<name>A0A831VP34_9FLAO</name>
<reference evidence="6" key="1">
    <citation type="journal article" date="2020" name="mSystems">
        <title>Genome- and Community-Level Interaction Insights into Carbon Utilization and Element Cycling Functions of Hydrothermarchaeota in Hydrothermal Sediment.</title>
        <authorList>
            <person name="Zhou Z."/>
            <person name="Liu Y."/>
            <person name="Xu W."/>
            <person name="Pan J."/>
            <person name="Luo Z.H."/>
            <person name="Li M."/>
        </authorList>
    </citation>
    <scope>NUCLEOTIDE SEQUENCE [LARGE SCALE GENOMIC DNA]</scope>
    <source>
        <strain evidence="6">HyVt-345</strain>
    </source>
</reference>